<proteinExistence type="predicted"/>
<protein>
    <submittedName>
        <fullName evidence="5">Phospholipid/glycerol acyltransferase</fullName>
    </submittedName>
</protein>
<accession>C7Q4K0</accession>
<name>C7Q4K0_CATAD</name>
<evidence type="ECO:0000259" key="4">
    <source>
        <dbReference type="SMART" id="SM00563"/>
    </source>
</evidence>
<sequence length="253" mass="26794">MKVLRDSHDRPAGPWRGRQSTAASPSPSPSHDGHKAPSARGAKRAHRVGVPLMHSLWHVTQHNVANVPTEGALLMAGNHTGFLDGPLIAGVAPRPVHFLVKKEMFVGPLGPILQHGFGQIPIDRDHPDRAGIQAALAALRSGGVLGVFPEGTRSTGQFESVHNGLAYFAVATGAPVLPVACLGTAAKGRTIGSLPTPRTHLELVYGTPLTLEELSQGSEGLGRRQKIAAISEELRIRLAAHVQYAKQLTGRDN</sequence>
<dbReference type="InterPro" id="IPR002123">
    <property type="entry name" value="Plipid/glycerol_acylTrfase"/>
</dbReference>
<dbReference type="KEGG" id="cai:Caci_3060"/>
<evidence type="ECO:0000313" key="6">
    <source>
        <dbReference type="Proteomes" id="UP000000851"/>
    </source>
</evidence>
<keyword evidence="1 5" id="KW-0808">Transferase</keyword>
<dbReference type="RefSeq" id="WP_012787262.1">
    <property type="nucleotide sequence ID" value="NC_013131.1"/>
</dbReference>
<dbReference type="PANTHER" id="PTHR10434:SF11">
    <property type="entry name" value="1-ACYL-SN-GLYCEROL-3-PHOSPHATE ACYLTRANSFERASE"/>
    <property type="match status" value="1"/>
</dbReference>
<keyword evidence="2 5" id="KW-0012">Acyltransferase</keyword>
<organism evidence="5 6">
    <name type="scientific">Catenulispora acidiphila (strain DSM 44928 / JCM 14897 / NBRC 102108 / NRRL B-24433 / ID139908)</name>
    <dbReference type="NCBI Taxonomy" id="479433"/>
    <lineage>
        <taxon>Bacteria</taxon>
        <taxon>Bacillati</taxon>
        <taxon>Actinomycetota</taxon>
        <taxon>Actinomycetes</taxon>
        <taxon>Catenulisporales</taxon>
        <taxon>Catenulisporaceae</taxon>
        <taxon>Catenulispora</taxon>
    </lineage>
</organism>
<evidence type="ECO:0000313" key="5">
    <source>
        <dbReference type="EMBL" id="ACU71969.1"/>
    </source>
</evidence>
<dbReference type="InParanoid" id="C7Q4K0"/>
<evidence type="ECO:0000256" key="1">
    <source>
        <dbReference type="ARBA" id="ARBA00022679"/>
    </source>
</evidence>
<evidence type="ECO:0000256" key="2">
    <source>
        <dbReference type="ARBA" id="ARBA00023315"/>
    </source>
</evidence>
<dbReference type="Pfam" id="PF01553">
    <property type="entry name" value="Acyltransferase"/>
    <property type="match status" value="1"/>
</dbReference>
<dbReference type="SUPFAM" id="SSF69593">
    <property type="entry name" value="Glycerol-3-phosphate (1)-acyltransferase"/>
    <property type="match status" value="1"/>
</dbReference>
<dbReference type="eggNOG" id="COG0204">
    <property type="taxonomic scope" value="Bacteria"/>
</dbReference>
<dbReference type="STRING" id="479433.Caci_3060"/>
<dbReference type="GO" id="GO:0005886">
    <property type="term" value="C:plasma membrane"/>
    <property type="evidence" value="ECO:0007669"/>
    <property type="project" value="TreeGrafter"/>
</dbReference>
<evidence type="ECO:0000256" key="3">
    <source>
        <dbReference type="SAM" id="MobiDB-lite"/>
    </source>
</evidence>
<gene>
    <name evidence="5" type="ordered locus">Caci_3060</name>
</gene>
<feature type="compositionally biased region" description="Basic and acidic residues" evidence="3">
    <location>
        <begin position="1"/>
        <end position="11"/>
    </location>
</feature>
<feature type="region of interest" description="Disordered" evidence="3">
    <location>
        <begin position="1"/>
        <end position="45"/>
    </location>
</feature>
<feature type="domain" description="Phospholipid/glycerol acyltransferase" evidence="4">
    <location>
        <begin position="73"/>
        <end position="184"/>
    </location>
</feature>
<dbReference type="EMBL" id="CP001700">
    <property type="protein sequence ID" value="ACU71969.1"/>
    <property type="molecule type" value="Genomic_DNA"/>
</dbReference>
<dbReference type="AlphaFoldDB" id="C7Q4K0"/>
<dbReference type="CDD" id="cd07989">
    <property type="entry name" value="LPLAT_AGPAT-like"/>
    <property type="match status" value="1"/>
</dbReference>
<reference evidence="5 6" key="1">
    <citation type="journal article" date="2009" name="Stand. Genomic Sci.">
        <title>Complete genome sequence of Catenulispora acidiphila type strain (ID 139908).</title>
        <authorList>
            <person name="Copeland A."/>
            <person name="Lapidus A."/>
            <person name="Glavina Del Rio T."/>
            <person name="Nolan M."/>
            <person name="Lucas S."/>
            <person name="Chen F."/>
            <person name="Tice H."/>
            <person name="Cheng J.F."/>
            <person name="Bruce D."/>
            <person name="Goodwin L."/>
            <person name="Pitluck S."/>
            <person name="Mikhailova N."/>
            <person name="Pati A."/>
            <person name="Ivanova N."/>
            <person name="Mavromatis K."/>
            <person name="Chen A."/>
            <person name="Palaniappan K."/>
            <person name="Chain P."/>
            <person name="Land M."/>
            <person name="Hauser L."/>
            <person name="Chang Y.J."/>
            <person name="Jeffries C.D."/>
            <person name="Chertkov O."/>
            <person name="Brettin T."/>
            <person name="Detter J.C."/>
            <person name="Han C."/>
            <person name="Ali Z."/>
            <person name="Tindall B.J."/>
            <person name="Goker M."/>
            <person name="Bristow J."/>
            <person name="Eisen J.A."/>
            <person name="Markowitz V."/>
            <person name="Hugenholtz P."/>
            <person name="Kyrpides N.C."/>
            <person name="Klenk H.P."/>
        </authorList>
    </citation>
    <scope>NUCLEOTIDE SEQUENCE [LARGE SCALE GENOMIC DNA]</scope>
    <source>
        <strain evidence="6">DSM 44928 / JCM 14897 / NBRC 102108 / NRRL B-24433 / ID139908</strain>
    </source>
</reference>
<dbReference type="Proteomes" id="UP000000851">
    <property type="component" value="Chromosome"/>
</dbReference>
<dbReference type="GO" id="GO:0003841">
    <property type="term" value="F:1-acylglycerol-3-phosphate O-acyltransferase activity"/>
    <property type="evidence" value="ECO:0007669"/>
    <property type="project" value="TreeGrafter"/>
</dbReference>
<keyword evidence="6" id="KW-1185">Reference proteome</keyword>
<dbReference type="GO" id="GO:0006654">
    <property type="term" value="P:phosphatidic acid biosynthetic process"/>
    <property type="evidence" value="ECO:0007669"/>
    <property type="project" value="TreeGrafter"/>
</dbReference>
<dbReference type="PANTHER" id="PTHR10434">
    <property type="entry name" value="1-ACYL-SN-GLYCEROL-3-PHOSPHATE ACYLTRANSFERASE"/>
    <property type="match status" value="1"/>
</dbReference>
<dbReference type="SMART" id="SM00563">
    <property type="entry name" value="PlsC"/>
    <property type="match status" value="1"/>
</dbReference>
<dbReference type="HOGENOM" id="CLU_027938_4_2_11"/>